<feature type="domain" description="UspA" evidence="2">
    <location>
        <begin position="11"/>
        <end position="144"/>
    </location>
</feature>
<name>A0ABP5DWF3_9MICO</name>
<comment type="caution">
    <text evidence="3">The sequence shown here is derived from an EMBL/GenBank/DDBJ whole genome shotgun (WGS) entry which is preliminary data.</text>
</comment>
<dbReference type="Gene3D" id="3.40.50.620">
    <property type="entry name" value="HUPs"/>
    <property type="match status" value="2"/>
</dbReference>
<accession>A0ABP5DWF3</accession>
<sequence length="295" mass="30137">MAASIPTEGLVVAGYDGSPASQRALGWAAAVSRALGDALKIVHAVRLVPSREGYAVRPLTPPLETVAETLVGAPSMWAGRPLARSRVRAVHAFGGPAEELVDASMTADLVVLGTRGQGRARSALIGSVSSAVAAHAYCPVVVLHDLGPHSRRAPHEVPVPGPEREVVCAVTPGDDDGHAARVERIVSAAAMVADACSAPLRLVTVASKTAAALAEDHPAQAFPYAVDALSARHPGLEVVTETLEGDPVATLVRTSRSAGLLVIGAPHEGGVAAVLAGAPAYRMVHDATCPVMLVH</sequence>
<dbReference type="SUPFAM" id="SSF52402">
    <property type="entry name" value="Adenine nucleotide alpha hydrolases-like"/>
    <property type="match status" value="2"/>
</dbReference>
<evidence type="ECO:0000256" key="1">
    <source>
        <dbReference type="ARBA" id="ARBA00008791"/>
    </source>
</evidence>
<evidence type="ECO:0000313" key="4">
    <source>
        <dbReference type="Proteomes" id="UP001500013"/>
    </source>
</evidence>
<dbReference type="Pfam" id="PF00582">
    <property type="entry name" value="Usp"/>
    <property type="match status" value="2"/>
</dbReference>
<dbReference type="CDD" id="cd23659">
    <property type="entry name" value="USP_At3g01520-like"/>
    <property type="match status" value="1"/>
</dbReference>
<dbReference type="InterPro" id="IPR006016">
    <property type="entry name" value="UspA"/>
</dbReference>
<dbReference type="PANTHER" id="PTHR46268:SF6">
    <property type="entry name" value="UNIVERSAL STRESS PROTEIN UP12"/>
    <property type="match status" value="1"/>
</dbReference>
<dbReference type="InterPro" id="IPR006015">
    <property type="entry name" value="Universal_stress_UspA"/>
</dbReference>
<dbReference type="RefSeq" id="WP_344064550.1">
    <property type="nucleotide sequence ID" value="NZ_BAAAPU010000009.1"/>
</dbReference>
<dbReference type="EMBL" id="BAAAPU010000009">
    <property type="protein sequence ID" value="GAA1987509.1"/>
    <property type="molecule type" value="Genomic_DNA"/>
</dbReference>
<dbReference type="PRINTS" id="PR01438">
    <property type="entry name" value="UNVRSLSTRESS"/>
</dbReference>
<organism evidence="3 4">
    <name type="scientific">Terrabacter lapilli</name>
    <dbReference type="NCBI Taxonomy" id="436231"/>
    <lineage>
        <taxon>Bacteria</taxon>
        <taxon>Bacillati</taxon>
        <taxon>Actinomycetota</taxon>
        <taxon>Actinomycetes</taxon>
        <taxon>Micrococcales</taxon>
        <taxon>Intrasporangiaceae</taxon>
        <taxon>Terrabacter</taxon>
    </lineage>
</organism>
<comment type="similarity">
    <text evidence="1">Belongs to the universal stress protein A family.</text>
</comment>
<proteinExistence type="inferred from homology"/>
<gene>
    <name evidence="3" type="ORF">GCM10009817_31320</name>
</gene>
<reference evidence="4" key="1">
    <citation type="journal article" date="2019" name="Int. J. Syst. Evol. Microbiol.">
        <title>The Global Catalogue of Microorganisms (GCM) 10K type strain sequencing project: providing services to taxonomists for standard genome sequencing and annotation.</title>
        <authorList>
            <consortium name="The Broad Institute Genomics Platform"/>
            <consortium name="The Broad Institute Genome Sequencing Center for Infectious Disease"/>
            <person name="Wu L."/>
            <person name="Ma J."/>
        </authorList>
    </citation>
    <scope>NUCLEOTIDE SEQUENCE [LARGE SCALE GENOMIC DNA]</scope>
    <source>
        <strain evidence="4">JCM 15628</strain>
    </source>
</reference>
<dbReference type="PANTHER" id="PTHR46268">
    <property type="entry name" value="STRESS RESPONSE PROTEIN NHAX"/>
    <property type="match status" value="1"/>
</dbReference>
<dbReference type="Proteomes" id="UP001500013">
    <property type="component" value="Unassembled WGS sequence"/>
</dbReference>
<evidence type="ECO:0000259" key="2">
    <source>
        <dbReference type="Pfam" id="PF00582"/>
    </source>
</evidence>
<feature type="domain" description="UspA" evidence="2">
    <location>
        <begin position="184"/>
        <end position="295"/>
    </location>
</feature>
<protein>
    <submittedName>
        <fullName evidence="3">Universal stress protein TB31.7</fullName>
    </submittedName>
</protein>
<keyword evidence="4" id="KW-1185">Reference proteome</keyword>
<evidence type="ECO:0000313" key="3">
    <source>
        <dbReference type="EMBL" id="GAA1987509.1"/>
    </source>
</evidence>
<dbReference type="InterPro" id="IPR014729">
    <property type="entry name" value="Rossmann-like_a/b/a_fold"/>
</dbReference>